<dbReference type="InterPro" id="IPR048501">
    <property type="entry name" value="Legum_prodom"/>
</dbReference>
<keyword evidence="3" id="KW-0732">Signal</keyword>
<accession>A0A7R9M1M1</accession>
<reference evidence="4" key="1">
    <citation type="submission" date="2020-11" db="EMBL/GenBank/DDBJ databases">
        <authorList>
            <person name="Tran Van P."/>
        </authorList>
    </citation>
    <scope>NUCLEOTIDE SEQUENCE</scope>
</reference>
<keyword evidence="5" id="KW-1185">Reference proteome</keyword>
<evidence type="ECO:0000313" key="4">
    <source>
        <dbReference type="EMBL" id="CAD7651836.1"/>
    </source>
</evidence>
<dbReference type="GO" id="GO:0005773">
    <property type="term" value="C:vacuole"/>
    <property type="evidence" value="ECO:0007669"/>
    <property type="project" value="GOC"/>
</dbReference>
<gene>
    <name evidence="4" type="ORF">ONB1V03_LOCUS8509</name>
</gene>
<sequence>MKLLDMKGFIIFTLLFVAANAVPFLDKLREPHAGKTWVVLAASSEGWDNYGMEADVYHAYQVVRKHGIPDENIIVMHYDDIAHHKSNPTPGVVVNRVNGTDVYKTPYEVPKHYTGKEVTVENFLGILKGDPKLEKAGKKVLKSGPNDRVFVHLNDHGGDEVVFFPNFETTLSAKDLNDALIEMHKQNKFAQLVFYLAACEAGSMFAKLLPNDINVYAITATKPGELGWKAESDHGTYDTWVATFFTVVWLDDSEKSDLTKELISGQYDYFVEHNNFTMDGSHYSQHAQQYGDLSIAAKQHVSDYQGDKKAPKVHSGAYKPSGFAPIRGSQLFKLQSLIKNTNDADQKSQYVSQLNALLNNRQVLDKQIDEYVRQLPAIDANIALNGKLELNNRDCYKKLIDTFNQKCYGFSKNTYAINKLGSYYIESQQYKYCNMY</sequence>
<name>A0A7R9M1M1_9ACAR</name>
<dbReference type="GO" id="GO:0051603">
    <property type="term" value="P:proteolysis involved in protein catabolic process"/>
    <property type="evidence" value="ECO:0007669"/>
    <property type="project" value="TreeGrafter"/>
</dbReference>
<comment type="similarity">
    <text evidence="1">Belongs to the peptidase C13 family.</text>
</comment>
<proteinExistence type="inferred from homology"/>
<dbReference type="PANTHER" id="PTHR12000:SF42">
    <property type="entry name" value="LEGUMAIN"/>
    <property type="match status" value="1"/>
</dbReference>
<dbReference type="Proteomes" id="UP000728032">
    <property type="component" value="Unassembled WGS sequence"/>
</dbReference>
<feature type="active site" evidence="2">
    <location>
        <position position="156"/>
    </location>
</feature>
<dbReference type="PANTHER" id="PTHR12000">
    <property type="entry name" value="HEMOGLOBINASE FAMILY MEMBER"/>
    <property type="match status" value="1"/>
</dbReference>
<dbReference type="PIRSF" id="PIRSF019663">
    <property type="entry name" value="Legumain"/>
    <property type="match status" value="1"/>
</dbReference>
<evidence type="ECO:0000256" key="3">
    <source>
        <dbReference type="SAM" id="SignalP"/>
    </source>
</evidence>
<evidence type="ECO:0000313" key="5">
    <source>
        <dbReference type="Proteomes" id="UP000728032"/>
    </source>
</evidence>
<feature type="chain" id="PRO_5036211411" description="Legumain" evidence="3">
    <location>
        <begin position="22"/>
        <end position="436"/>
    </location>
</feature>
<dbReference type="InterPro" id="IPR001096">
    <property type="entry name" value="Peptidase_C13"/>
</dbReference>
<dbReference type="InterPro" id="IPR046427">
    <property type="entry name" value="Legumain_prodom_sf"/>
</dbReference>
<feature type="signal peptide" evidence="3">
    <location>
        <begin position="1"/>
        <end position="21"/>
    </location>
</feature>
<evidence type="ECO:0000256" key="2">
    <source>
        <dbReference type="PIRSR" id="PIRSR019663-1"/>
    </source>
</evidence>
<dbReference type="CDD" id="cd21115">
    <property type="entry name" value="legumain_C"/>
    <property type="match status" value="1"/>
</dbReference>
<organism evidence="4">
    <name type="scientific">Oppiella nova</name>
    <dbReference type="NCBI Taxonomy" id="334625"/>
    <lineage>
        <taxon>Eukaryota</taxon>
        <taxon>Metazoa</taxon>
        <taxon>Ecdysozoa</taxon>
        <taxon>Arthropoda</taxon>
        <taxon>Chelicerata</taxon>
        <taxon>Arachnida</taxon>
        <taxon>Acari</taxon>
        <taxon>Acariformes</taxon>
        <taxon>Sarcoptiformes</taxon>
        <taxon>Oribatida</taxon>
        <taxon>Brachypylina</taxon>
        <taxon>Oppioidea</taxon>
        <taxon>Oppiidae</taxon>
        <taxon>Oppiella</taxon>
    </lineage>
</organism>
<dbReference type="Gene3D" id="1.10.132.130">
    <property type="match status" value="1"/>
</dbReference>
<evidence type="ECO:0008006" key="6">
    <source>
        <dbReference type="Google" id="ProtNLM"/>
    </source>
</evidence>
<evidence type="ECO:0000256" key="1">
    <source>
        <dbReference type="ARBA" id="ARBA00009941"/>
    </source>
</evidence>
<dbReference type="EMBL" id="CAJPVJ010004890">
    <property type="protein sequence ID" value="CAG2169025.1"/>
    <property type="molecule type" value="Genomic_DNA"/>
</dbReference>
<dbReference type="GO" id="GO:0004197">
    <property type="term" value="F:cysteine-type endopeptidase activity"/>
    <property type="evidence" value="ECO:0007669"/>
    <property type="project" value="TreeGrafter"/>
</dbReference>
<dbReference type="Gene3D" id="3.40.50.1460">
    <property type="match status" value="1"/>
</dbReference>
<dbReference type="GO" id="GO:0006624">
    <property type="term" value="P:vacuolar protein processing"/>
    <property type="evidence" value="ECO:0007669"/>
    <property type="project" value="TreeGrafter"/>
</dbReference>
<protein>
    <recommendedName>
        <fullName evidence="6">Legumain</fullName>
    </recommendedName>
</protein>
<dbReference type="Pfam" id="PF01650">
    <property type="entry name" value="Peptidase_C13"/>
    <property type="match status" value="1"/>
</dbReference>
<dbReference type="EMBL" id="OC919715">
    <property type="protein sequence ID" value="CAD7651836.1"/>
    <property type="molecule type" value="Genomic_DNA"/>
</dbReference>
<dbReference type="PRINTS" id="PR00776">
    <property type="entry name" value="HEMOGLOBNASE"/>
</dbReference>
<dbReference type="AlphaFoldDB" id="A0A7R9M1M1"/>
<feature type="active site" description="Nucleophile" evidence="2">
    <location>
        <position position="199"/>
    </location>
</feature>
<dbReference type="OrthoDB" id="192611at2759"/>